<evidence type="ECO:0000313" key="3">
    <source>
        <dbReference type="Proteomes" id="UP000729357"/>
    </source>
</evidence>
<feature type="signal peptide" evidence="1">
    <location>
        <begin position="1"/>
        <end position="20"/>
    </location>
</feature>
<sequence length="235" mass="24288">MHFLTHTAISIALASTSVFATSCKTYKTSGEPYTQPSDRTFIASKGVVCESTTGDCRVPIGGYVTDTRTLNVTIASPDRIYDLIGNTVGFKLNDTVTAWVGGESDPEGDPQDWPIQNGTSGYVGFTANHRCTSGTLSDCDDSAIEGVHVEACSPYSLADESISGTFAAITTDGSTLDALTCNPANTTAAKNGNNPSNCTDASSQIPVGDASRLGGVSLMLLVGSVMVATFGFAGL</sequence>
<organism evidence="2 3">
    <name type="scientific">Aureobasidium melanogenum</name>
    <name type="common">Aureobasidium pullulans var. melanogenum</name>
    <dbReference type="NCBI Taxonomy" id="46634"/>
    <lineage>
        <taxon>Eukaryota</taxon>
        <taxon>Fungi</taxon>
        <taxon>Dikarya</taxon>
        <taxon>Ascomycota</taxon>
        <taxon>Pezizomycotina</taxon>
        <taxon>Dothideomycetes</taxon>
        <taxon>Dothideomycetidae</taxon>
        <taxon>Dothideales</taxon>
        <taxon>Saccotheciaceae</taxon>
        <taxon>Aureobasidium</taxon>
    </lineage>
</organism>
<dbReference type="Pfam" id="PF19535">
    <property type="entry name" value="DUF6060"/>
    <property type="match status" value="1"/>
</dbReference>
<keyword evidence="3" id="KW-1185">Reference proteome</keyword>
<keyword evidence="1" id="KW-0732">Signal</keyword>
<proteinExistence type="predicted"/>
<dbReference type="InterPro" id="IPR045702">
    <property type="entry name" value="DUF6060"/>
</dbReference>
<dbReference type="Proteomes" id="UP000729357">
    <property type="component" value="Unassembled WGS sequence"/>
</dbReference>
<protein>
    <submittedName>
        <fullName evidence="2">Uncharacterized protein</fullName>
    </submittedName>
</protein>
<evidence type="ECO:0000313" key="2">
    <source>
        <dbReference type="EMBL" id="KAG9962458.1"/>
    </source>
</evidence>
<dbReference type="EMBL" id="JAHFXS010003859">
    <property type="protein sequence ID" value="KAG9962458.1"/>
    <property type="molecule type" value="Genomic_DNA"/>
</dbReference>
<gene>
    <name evidence="2" type="ORF">KCU98_g16658</name>
</gene>
<reference evidence="2" key="1">
    <citation type="journal article" date="2021" name="J Fungi (Basel)">
        <title>Virulence traits and population genomics of the black yeast Aureobasidium melanogenum.</title>
        <authorList>
            <person name="Cernosa A."/>
            <person name="Sun X."/>
            <person name="Gostincar C."/>
            <person name="Fang C."/>
            <person name="Gunde-Cimerman N."/>
            <person name="Song Z."/>
        </authorList>
    </citation>
    <scope>NUCLEOTIDE SEQUENCE</scope>
    <source>
        <strain evidence="2">EXF-9298</strain>
    </source>
</reference>
<comment type="caution">
    <text evidence="2">The sequence shown here is derived from an EMBL/GenBank/DDBJ whole genome shotgun (WGS) entry which is preliminary data.</text>
</comment>
<dbReference type="AlphaFoldDB" id="A0A9P8FB03"/>
<feature type="chain" id="PRO_5040486216" evidence="1">
    <location>
        <begin position="21"/>
        <end position="235"/>
    </location>
</feature>
<accession>A0A9P8FB03</accession>
<reference evidence="2" key="2">
    <citation type="submission" date="2021-08" db="EMBL/GenBank/DDBJ databases">
        <authorList>
            <person name="Gostincar C."/>
            <person name="Sun X."/>
            <person name="Song Z."/>
            <person name="Gunde-Cimerman N."/>
        </authorList>
    </citation>
    <scope>NUCLEOTIDE SEQUENCE</scope>
    <source>
        <strain evidence="2">EXF-9298</strain>
    </source>
</reference>
<evidence type="ECO:0000256" key="1">
    <source>
        <dbReference type="SAM" id="SignalP"/>
    </source>
</evidence>
<feature type="non-terminal residue" evidence="2">
    <location>
        <position position="235"/>
    </location>
</feature>
<name>A0A9P8FB03_AURME</name>